<dbReference type="EnsemblMetazoa" id="CJA39152.7">
    <property type="protein sequence ID" value="CJA39152.7"/>
    <property type="gene ID" value="WBGene00214999"/>
</dbReference>
<evidence type="ECO:0000313" key="3">
    <source>
        <dbReference type="Proteomes" id="UP000005237"/>
    </source>
</evidence>
<dbReference type="EnsemblMetazoa" id="CJA39152.4">
    <property type="protein sequence ID" value="CJA39152.4"/>
    <property type="gene ID" value="WBGene00214999"/>
</dbReference>
<organism evidence="2 3">
    <name type="scientific">Caenorhabditis japonica</name>
    <dbReference type="NCBI Taxonomy" id="281687"/>
    <lineage>
        <taxon>Eukaryota</taxon>
        <taxon>Metazoa</taxon>
        <taxon>Ecdysozoa</taxon>
        <taxon>Nematoda</taxon>
        <taxon>Chromadorea</taxon>
        <taxon>Rhabditida</taxon>
        <taxon>Rhabditina</taxon>
        <taxon>Rhabditomorpha</taxon>
        <taxon>Rhabditoidea</taxon>
        <taxon>Rhabditidae</taxon>
        <taxon>Peloderinae</taxon>
        <taxon>Caenorhabditis</taxon>
    </lineage>
</organism>
<dbReference type="Proteomes" id="UP000005237">
    <property type="component" value="Unassembled WGS sequence"/>
</dbReference>
<feature type="compositionally biased region" description="Polar residues" evidence="1">
    <location>
        <begin position="47"/>
        <end position="58"/>
    </location>
</feature>
<reference evidence="2" key="2">
    <citation type="submission" date="2022-06" db="UniProtKB">
        <authorList>
            <consortium name="EnsemblMetazoa"/>
        </authorList>
    </citation>
    <scope>IDENTIFICATION</scope>
    <source>
        <strain evidence="2">DF5081</strain>
    </source>
</reference>
<sequence>MRQAVEMLKLKCEEEAGEKNRLFVERTQLIAENESLRNRLQHSSYMPMSSPLSINLPQENYDGGIRPSASLQQHSPPYNIFGNDCETGAPACARCGRDRSRSGSDSQSSCPVCST</sequence>
<feature type="region of interest" description="Disordered" evidence="1">
    <location>
        <begin position="95"/>
        <end position="115"/>
    </location>
</feature>
<dbReference type="EnsemblMetazoa" id="CJA39152.5">
    <property type="protein sequence ID" value="CJA39152.5"/>
    <property type="gene ID" value="WBGene00214999"/>
</dbReference>
<protein>
    <submittedName>
        <fullName evidence="2">Uncharacterized protein</fullName>
    </submittedName>
</protein>
<dbReference type="EnsemblMetazoa" id="CJA39152.6">
    <property type="protein sequence ID" value="CJA39152.6"/>
    <property type="gene ID" value="WBGene00214999"/>
</dbReference>
<evidence type="ECO:0000313" key="2">
    <source>
        <dbReference type="EnsemblMetazoa" id="CJA39152.7"/>
    </source>
</evidence>
<proteinExistence type="predicted"/>
<dbReference type="AlphaFoldDB" id="A0A8R1ISY8"/>
<feature type="compositionally biased region" description="Low complexity" evidence="1">
    <location>
        <begin position="103"/>
        <end position="115"/>
    </location>
</feature>
<evidence type="ECO:0000256" key="1">
    <source>
        <dbReference type="SAM" id="MobiDB-lite"/>
    </source>
</evidence>
<dbReference type="EnsemblMetazoa" id="CJA39152.2">
    <property type="protein sequence ID" value="CJA39152.2"/>
    <property type="gene ID" value="WBGene00214999"/>
</dbReference>
<dbReference type="EnsemblMetazoa" id="CJA39152.1">
    <property type="protein sequence ID" value="CJA39152.1"/>
    <property type="gene ID" value="WBGene00214999"/>
</dbReference>
<feature type="region of interest" description="Disordered" evidence="1">
    <location>
        <begin position="47"/>
        <end position="82"/>
    </location>
</feature>
<reference evidence="3" key="1">
    <citation type="submission" date="2010-08" db="EMBL/GenBank/DDBJ databases">
        <authorList>
            <consortium name="Caenorhabditis japonica Sequencing Consortium"/>
            <person name="Wilson R.K."/>
        </authorList>
    </citation>
    <scope>NUCLEOTIDE SEQUENCE [LARGE SCALE GENOMIC DNA]</scope>
    <source>
        <strain evidence="3">DF5081</strain>
    </source>
</reference>
<keyword evidence="3" id="KW-1185">Reference proteome</keyword>
<dbReference type="EnsemblMetazoa" id="CJA39152.8">
    <property type="protein sequence ID" value="CJA39152.8"/>
    <property type="gene ID" value="WBGene00214999"/>
</dbReference>
<accession>A0A8R1ISY8</accession>
<dbReference type="EnsemblMetazoa" id="CJA39152.3">
    <property type="protein sequence ID" value="CJA39152.3"/>
    <property type="gene ID" value="WBGene00214999"/>
</dbReference>
<name>A0A8R1ISY8_CAEJA</name>